<protein>
    <submittedName>
        <fullName evidence="1">Uncharacterized protein</fullName>
    </submittedName>
</protein>
<dbReference type="Proteomes" id="UP000243342">
    <property type="component" value="Unassembled WGS sequence"/>
</dbReference>
<dbReference type="RefSeq" id="WP_071656904.1">
    <property type="nucleotide sequence ID" value="NZ_MLCF01000062.1"/>
</dbReference>
<evidence type="ECO:0000313" key="1">
    <source>
        <dbReference type="EMBL" id="OIV37171.1"/>
    </source>
</evidence>
<organism evidence="1 2">
    <name type="scientific">Mangrovactinospora gilvigrisea</name>
    <dbReference type="NCBI Taxonomy" id="1428644"/>
    <lineage>
        <taxon>Bacteria</taxon>
        <taxon>Bacillati</taxon>
        <taxon>Actinomycetota</taxon>
        <taxon>Actinomycetes</taxon>
        <taxon>Kitasatosporales</taxon>
        <taxon>Streptomycetaceae</taxon>
        <taxon>Mangrovactinospora</taxon>
    </lineage>
</organism>
<reference evidence="1 2" key="1">
    <citation type="submission" date="2016-10" db="EMBL/GenBank/DDBJ databases">
        <title>Genome sequence of Streptomyces gilvigriseus MUSC 26.</title>
        <authorList>
            <person name="Lee L.-H."/>
            <person name="Ser H.-L."/>
        </authorList>
    </citation>
    <scope>NUCLEOTIDE SEQUENCE [LARGE SCALE GENOMIC DNA]</scope>
    <source>
        <strain evidence="1 2">MUSC 26</strain>
    </source>
</reference>
<name>A0A1J7BEQ9_9ACTN</name>
<accession>A0A1J7BEQ9</accession>
<evidence type="ECO:0000313" key="2">
    <source>
        <dbReference type="Proteomes" id="UP000243342"/>
    </source>
</evidence>
<dbReference type="STRING" id="1428644.BIV57_12650"/>
<sequence>MVRSGRDGGDAGFTGLDPELMHQMVNSLQGDTDRLKRELGWFRTQLAAAGVDSAAPGKLSAVIAWAEGQLPDLKHRLNLVHELERQHLYLGLDPTHPKMVAFDEPALSEAQAQREGRRLAADLKNHLGDGAEMHRIAQQLNQAPPDPDVAAAFYAALPAGTLTRLPSSLADTASNTAPADLRAFSKTLGIALSAESPTSSLAAIRKELATPGRDSDEAWNRAAMLSAGAYFPPQLLSSAARANGLNQLAANLSKNPDARLAGPTSSEAHLLGLPNDLVALDLKGLSQNPAAARDAIINMGAGHGHGRLAANLVDLAHYCRNSTAMAPYFGEAIDSAGLSLNLASAVVKDEDPSAWERIFGPEGQFRKDLESPHSRLDALGADIAIHMYIQRAEGGEAMAKNARELVDEFKAMRGPQIRTALGDVFAAYDKLARGGPEAQELDRQLDLMARDWNLDLGAGETIVAEDESAARGLGLARAASGAMGIASLILDGYTLIRPEDKGALGWVDRGAAVTNAVGTAAALTELAELNLGADWLPGVGEVVAIGSGFYLGVDYLWHNLLGEGGDKSGESTDDKK</sequence>
<comment type="caution">
    <text evidence="1">The sequence shown here is derived from an EMBL/GenBank/DDBJ whole genome shotgun (WGS) entry which is preliminary data.</text>
</comment>
<keyword evidence="2" id="KW-1185">Reference proteome</keyword>
<gene>
    <name evidence="1" type="ORF">BIV57_12650</name>
</gene>
<dbReference type="EMBL" id="MLCF01000062">
    <property type="protein sequence ID" value="OIV37171.1"/>
    <property type="molecule type" value="Genomic_DNA"/>
</dbReference>
<dbReference type="AlphaFoldDB" id="A0A1J7BEQ9"/>
<proteinExistence type="predicted"/>